<name>A0A0A9E3J8_ARUDO</name>
<dbReference type="AlphaFoldDB" id="A0A0A9E3J8"/>
<organism evidence="1">
    <name type="scientific">Arundo donax</name>
    <name type="common">Giant reed</name>
    <name type="synonym">Donax arundinaceus</name>
    <dbReference type="NCBI Taxonomy" id="35708"/>
    <lineage>
        <taxon>Eukaryota</taxon>
        <taxon>Viridiplantae</taxon>
        <taxon>Streptophyta</taxon>
        <taxon>Embryophyta</taxon>
        <taxon>Tracheophyta</taxon>
        <taxon>Spermatophyta</taxon>
        <taxon>Magnoliopsida</taxon>
        <taxon>Liliopsida</taxon>
        <taxon>Poales</taxon>
        <taxon>Poaceae</taxon>
        <taxon>PACMAD clade</taxon>
        <taxon>Arundinoideae</taxon>
        <taxon>Arundineae</taxon>
        <taxon>Arundo</taxon>
    </lineage>
</organism>
<evidence type="ECO:0000313" key="1">
    <source>
        <dbReference type="EMBL" id="JAD94591.1"/>
    </source>
</evidence>
<sequence length="44" mass="5183">MFSCLSFLRISISCLRLCISLSVFPCLRMNFIATVWRVYLRLPL</sequence>
<proteinExistence type="predicted"/>
<protein>
    <submittedName>
        <fullName evidence="1">Uncharacterized protein</fullName>
    </submittedName>
</protein>
<reference evidence="1" key="2">
    <citation type="journal article" date="2015" name="Data Brief">
        <title>Shoot transcriptome of the giant reed, Arundo donax.</title>
        <authorList>
            <person name="Barrero R.A."/>
            <person name="Guerrero F.D."/>
            <person name="Moolhuijzen P."/>
            <person name="Goolsby J.A."/>
            <person name="Tidwell J."/>
            <person name="Bellgard S.E."/>
            <person name="Bellgard M.I."/>
        </authorList>
    </citation>
    <scope>NUCLEOTIDE SEQUENCE</scope>
    <source>
        <tissue evidence="1">Shoot tissue taken approximately 20 cm above the soil surface</tissue>
    </source>
</reference>
<accession>A0A0A9E3J8</accession>
<reference evidence="1" key="1">
    <citation type="submission" date="2014-09" db="EMBL/GenBank/DDBJ databases">
        <authorList>
            <person name="Magalhaes I.L.F."/>
            <person name="Oliveira U."/>
            <person name="Santos F.R."/>
            <person name="Vidigal T.H.D.A."/>
            <person name="Brescovit A.D."/>
            <person name="Santos A.J."/>
        </authorList>
    </citation>
    <scope>NUCLEOTIDE SEQUENCE</scope>
    <source>
        <tissue evidence="1">Shoot tissue taken approximately 20 cm above the soil surface</tissue>
    </source>
</reference>
<dbReference type="EMBL" id="GBRH01203304">
    <property type="protein sequence ID" value="JAD94591.1"/>
    <property type="molecule type" value="Transcribed_RNA"/>
</dbReference>